<gene>
    <name evidence="6" type="ORF">EWM59_01890</name>
</gene>
<feature type="transmembrane region" description="Helical" evidence="5">
    <location>
        <begin position="198"/>
        <end position="221"/>
    </location>
</feature>
<evidence type="ECO:0000256" key="4">
    <source>
        <dbReference type="ARBA" id="ARBA00023136"/>
    </source>
</evidence>
<dbReference type="GO" id="GO:0016020">
    <property type="term" value="C:membrane"/>
    <property type="evidence" value="ECO:0007669"/>
    <property type="project" value="UniProtKB-SubCell"/>
</dbReference>
<evidence type="ECO:0000313" key="7">
    <source>
        <dbReference type="Proteomes" id="UP000293162"/>
    </source>
</evidence>
<evidence type="ECO:0000313" key="6">
    <source>
        <dbReference type="EMBL" id="RYU97465.1"/>
    </source>
</evidence>
<feature type="transmembrane region" description="Helical" evidence="5">
    <location>
        <begin position="227"/>
        <end position="249"/>
    </location>
</feature>
<comment type="caution">
    <text evidence="6">The sequence shown here is derived from an EMBL/GenBank/DDBJ whole genome shotgun (WGS) entry which is preliminary data.</text>
</comment>
<keyword evidence="7" id="KW-1185">Reference proteome</keyword>
<feature type="transmembrane region" description="Helical" evidence="5">
    <location>
        <begin position="79"/>
        <end position="107"/>
    </location>
</feature>
<reference evidence="6 7" key="1">
    <citation type="submission" date="2019-02" db="EMBL/GenBank/DDBJ databases">
        <title>Bacterial novel species Emticicia sp. 17J42-9 isolated from soil.</title>
        <authorList>
            <person name="Jung H.-Y."/>
        </authorList>
    </citation>
    <scope>NUCLEOTIDE SEQUENCE [LARGE SCALE GENOMIC DNA]</scope>
    <source>
        <strain evidence="6 7">17J42-9</strain>
    </source>
</reference>
<dbReference type="RefSeq" id="WP_130019247.1">
    <property type="nucleotide sequence ID" value="NZ_SEWF01000002.1"/>
</dbReference>
<evidence type="ECO:0000256" key="2">
    <source>
        <dbReference type="ARBA" id="ARBA00022692"/>
    </source>
</evidence>
<organism evidence="6 7">
    <name type="scientific">Emticicia agri</name>
    <dbReference type="NCBI Taxonomy" id="2492393"/>
    <lineage>
        <taxon>Bacteria</taxon>
        <taxon>Pseudomonadati</taxon>
        <taxon>Bacteroidota</taxon>
        <taxon>Cytophagia</taxon>
        <taxon>Cytophagales</taxon>
        <taxon>Leadbetterellaceae</taxon>
        <taxon>Emticicia</taxon>
    </lineage>
</organism>
<dbReference type="OrthoDB" id="665023at2"/>
<feature type="transmembrane region" description="Helical" evidence="5">
    <location>
        <begin position="261"/>
        <end position="280"/>
    </location>
</feature>
<feature type="transmembrane region" description="Helical" evidence="5">
    <location>
        <begin position="128"/>
        <end position="150"/>
    </location>
</feature>
<feature type="transmembrane region" description="Helical" evidence="5">
    <location>
        <begin position="6"/>
        <end position="25"/>
    </location>
</feature>
<name>A0A4Q5M5D7_9BACT</name>
<feature type="transmembrane region" description="Helical" evidence="5">
    <location>
        <begin position="37"/>
        <end position="59"/>
    </location>
</feature>
<protein>
    <submittedName>
        <fullName evidence="6">Ubiquinone biosynthesis protein UbiA</fullName>
    </submittedName>
</protein>
<dbReference type="EMBL" id="SEWF01000002">
    <property type="protein sequence ID" value="RYU97465.1"/>
    <property type="molecule type" value="Genomic_DNA"/>
</dbReference>
<keyword evidence="3 5" id="KW-1133">Transmembrane helix</keyword>
<keyword evidence="4 5" id="KW-0472">Membrane</keyword>
<dbReference type="AlphaFoldDB" id="A0A4Q5M5D7"/>
<comment type="subcellular location">
    <subcellularLocation>
        <location evidence="1">Membrane</location>
        <topology evidence="1">Multi-pass membrane protein</topology>
    </subcellularLocation>
</comment>
<dbReference type="InterPro" id="IPR000537">
    <property type="entry name" value="UbiA_prenyltransferase"/>
</dbReference>
<evidence type="ECO:0000256" key="3">
    <source>
        <dbReference type="ARBA" id="ARBA00022989"/>
    </source>
</evidence>
<accession>A0A4Q5M5D7</accession>
<sequence>MTAKDILLHLRIPFSFFLMPVYWFAISQASIVDKTKAIWVFVILHLLIYTASNAYNSYFDKDEGSIGGLEKPPAVDDKLFWVAWIIDTIAIILGFLLVNPLFALLIFIYSMVSKAYSDDKVRLKKYAVVSWFIVGLFQGAFTYYTIILAVSNNDELLQPHLLPAIISTLMLWAIYPITQVYQHEEDRKRGDQTMSMLLGIRGTFVFTAVVFTVAFSLFFLYFPESDFIVLLLFNLPTLAYFSWWFLQVLKDSGQADFRHVMWLNLLASFCLNGFYIWLYMR</sequence>
<dbReference type="Pfam" id="PF01040">
    <property type="entry name" value="UbiA"/>
    <property type="match status" value="1"/>
</dbReference>
<evidence type="ECO:0000256" key="5">
    <source>
        <dbReference type="SAM" id="Phobius"/>
    </source>
</evidence>
<evidence type="ECO:0000256" key="1">
    <source>
        <dbReference type="ARBA" id="ARBA00004141"/>
    </source>
</evidence>
<dbReference type="GO" id="GO:0016765">
    <property type="term" value="F:transferase activity, transferring alkyl or aryl (other than methyl) groups"/>
    <property type="evidence" value="ECO:0007669"/>
    <property type="project" value="InterPro"/>
</dbReference>
<keyword evidence="2 5" id="KW-0812">Transmembrane</keyword>
<dbReference type="Proteomes" id="UP000293162">
    <property type="component" value="Unassembled WGS sequence"/>
</dbReference>
<keyword evidence="6" id="KW-0830">Ubiquinone</keyword>
<feature type="transmembrane region" description="Helical" evidence="5">
    <location>
        <begin position="156"/>
        <end position="177"/>
    </location>
</feature>
<proteinExistence type="predicted"/>